<dbReference type="InterPro" id="IPR035965">
    <property type="entry name" value="PAS-like_dom_sf"/>
</dbReference>
<reference evidence="10 11" key="1">
    <citation type="submission" date="2016-10" db="EMBL/GenBank/DDBJ databases">
        <authorList>
            <person name="de Groot N.N."/>
        </authorList>
    </citation>
    <scope>NUCLEOTIDE SEQUENCE [LARGE SCALE GENOMIC DNA]</scope>
    <source>
        <strain evidence="10 11">DSM 26130</strain>
    </source>
</reference>
<dbReference type="InterPro" id="IPR000700">
    <property type="entry name" value="PAS-assoc_C"/>
</dbReference>
<evidence type="ECO:0000259" key="8">
    <source>
        <dbReference type="PROSITE" id="PS50112"/>
    </source>
</evidence>
<dbReference type="AlphaFoldDB" id="A0A1I1EMD8"/>
<evidence type="ECO:0000256" key="6">
    <source>
        <dbReference type="SAM" id="Coils"/>
    </source>
</evidence>
<dbReference type="InterPro" id="IPR052162">
    <property type="entry name" value="Sensor_kinase/Photoreceptor"/>
</dbReference>
<dbReference type="GO" id="GO:0000155">
    <property type="term" value="F:phosphorelay sensor kinase activity"/>
    <property type="evidence" value="ECO:0007669"/>
    <property type="project" value="InterPro"/>
</dbReference>
<gene>
    <name evidence="10" type="ORF">SAMN05216167_1015</name>
</gene>
<dbReference type="PROSITE" id="PS50112">
    <property type="entry name" value="PAS"/>
    <property type="match status" value="2"/>
</dbReference>
<feature type="coiled-coil region" evidence="6">
    <location>
        <begin position="781"/>
        <end position="836"/>
    </location>
</feature>
<dbReference type="InterPro" id="IPR013656">
    <property type="entry name" value="PAS_4"/>
</dbReference>
<dbReference type="SUPFAM" id="SSF55874">
    <property type="entry name" value="ATPase domain of HSP90 chaperone/DNA topoisomerase II/histidine kinase"/>
    <property type="match status" value="1"/>
</dbReference>
<dbReference type="FunFam" id="3.30.565.10:FF:000006">
    <property type="entry name" value="Sensor histidine kinase WalK"/>
    <property type="match status" value="1"/>
</dbReference>
<proteinExistence type="predicted"/>
<dbReference type="Pfam" id="PF02518">
    <property type="entry name" value="HATPase_c"/>
    <property type="match status" value="1"/>
</dbReference>
<dbReference type="SMART" id="SM00387">
    <property type="entry name" value="HATPase_c"/>
    <property type="match status" value="1"/>
</dbReference>
<dbReference type="InterPro" id="IPR000014">
    <property type="entry name" value="PAS"/>
</dbReference>
<dbReference type="SMART" id="SM00086">
    <property type="entry name" value="PAC"/>
    <property type="match status" value="3"/>
</dbReference>
<dbReference type="PRINTS" id="PR00344">
    <property type="entry name" value="BCTRLSENSOR"/>
</dbReference>
<evidence type="ECO:0000313" key="11">
    <source>
        <dbReference type="Proteomes" id="UP000198598"/>
    </source>
</evidence>
<dbReference type="PROSITE" id="PS50113">
    <property type="entry name" value="PAC"/>
    <property type="match status" value="3"/>
</dbReference>
<dbReference type="Pfam" id="PF08448">
    <property type="entry name" value="PAS_4"/>
    <property type="match status" value="2"/>
</dbReference>
<dbReference type="Pfam" id="PF08447">
    <property type="entry name" value="PAS_3"/>
    <property type="match status" value="3"/>
</dbReference>
<accession>A0A1I1EMD8</accession>
<feature type="domain" description="PAC" evidence="9">
    <location>
        <begin position="733"/>
        <end position="786"/>
    </location>
</feature>
<feature type="domain" description="PAC" evidence="9">
    <location>
        <begin position="88"/>
        <end position="141"/>
    </location>
</feature>
<keyword evidence="6" id="KW-0175">Coiled coil</keyword>
<feature type="domain" description="PAS" evidence="8">
    <location>
        <begin position="398"/>
        <end position="469"/>
    </location>
</feature>
<dbReference type="InterPro" id="IPR004358">
    <property type="entry name" value="Sig_transdc_His_kin-like_C"/>
</dbReference>
<dbReference type="Proteomes" id="UP000198598">
    <property type="component" value="Unassembled WGS sequence"/>
</dbReference>
<keyword evidence="5" id="KW-0418">Kinase</keyword>
<name>A0A1I1EMD8_9BACT</name>
<dbReference type="Gene3D" id="3.30.450.20">
    <property type="entry name" value="PAS domain"/>
    <property type="match status" value="6"/>
</dbReference>
<dbReference type="EMBL" id="FOLQ01000001">
    <property type="protein sequence ID" value="SFB88187.1"/>
    <property type="molecule type" value="Genomic_DNA"/>
</dbReference>
<dbReference type="CDD" id="cd00082">
    <property type="entry name" value="HisKA"/>
    <property type="match status" value="1"/>
</dbReference>
<dbReference type="InterPro" id="IPR005467">
    <property type="entry name" value="His_kinase_dom"/>
</dbReference>
<keyword evidence="3" id="KW-0597">Phosphoprotein</keyword>
<dbReference type="Gene3D" id="3.30.565.10">
    <property type="entry name" value="Histidine kinase-like ATPase, C-terminal domain"/>
    <property type="match status" value="1"/>
</dbReference>
<keyword evidence="4" id="KW-0808">Transferase</keyword>
<dbReference type="Gene3D" id="2.10.70.100">
    <property type="match status" value="2"/>
</dbReference>
<dbReference type="InterPro" id="IPR003594">
    <property type="entry name" value="HATPase_dom"/>
</dbReference>
<evidence type="ECO:0000256" key="1">
    <source>
        <dbReference type="ARBA" id="ARBA00000085"/>
    </source>
</evidence>
<dbReference type="InterPro" id="IPR003661">
    <property type="entry name" value="HisK_dim/P_dom"/>
</dbReference>
<keyword evidence="11" id="KW-1185">Reference proteome</keyword>
<dbReference type="InterPro" id="IPR013655">
    <property type="entry name" value="PAS_fold_3"/>
</dbReference>
<feature type="domain" description="PAS" evidence="8">
    <location>
        <begin position="11"/>
        <end position="83"/>
    </location>
</feature>
<dbReference type="SUPFAM" id="SSF47384">
    <property type="entry name" value="Homodimeric domain of signal transducing histidine kinase"/>
    <property type="match status" value="1"/>
</dbReference>
<dbReference type="EC" id="2.7.13.3" evidence="2"/>
<evidence type="ECO:0000259" key="9">
    <source>
        <dbReference type="PROSITE" id="PS50113"/>
    </source>
</evidence>
<evidence type="ECO:0000313" key="10">
    <source>
        <dbReference type="EMBL" id="SFB88187.1"/>
    </source>
</evidence>
<dbReference type="Pfam" id="PF00512">
    <property type="entry name" value="HisKA"/>
    <property type="match status" value="1"/>
</dbReference>
<dbReference type="InterPro" id="IPR036890">
    <property type="entry name" value="HATPase_C_sf"/>
</dbReference>
<evidence type="ECO:0000256" key="3">
    <source>
        <dbReference type="ARBA" id="ARBA00022553"/>
    </source>
</evidence>
<dbReference type="NCBIfam" id="TIGR00229">
    <property type="entry name" value="sensory_box"/>
    <property type="match status" value="3"/>
</dbReference>
<dbReference type="PROSITE" id="PS50109">
    <property type="entry name" value="HIS_KIN"/>
    <property type="match status" value="1"/>
</dbReference>
<dbReference type="PANTHER" id="PTHR43304:SF1">
    <property type="entry name" value="PAC DOMAIN-CONTAINING PROTEIN"/>
    <property type="match status" value="1"/>
</dbReference>
<feature type="domain" description="Histidine kinase" evidence="7">
    <location>
        <begin position="843"/>
        <end position="1071"/>
    </location>
</feature>
<evidence type="ECO:0000256" key="4">
    <source>
        <dbReference type="ARBA" id="ARBA00022679"/>
    </source>
</evidence>
<dbReference type="PANTHER" id="PTHR43304">
    <property type="entry name" value="PHYTOCHROME-LIKE PROTEIN CPH1"/>
    <property type="match status" value="1"/>
</dbReference>
<organism evidence="10 11">
    <name type="scientific">Spirosoma endophyticum</name>
    <dbReference type="NCBI Taxonomy" id="662367"/>
    <lineage>
        <taxon>Bacteria</taxon>
        <taxon>Pseudomonadati</taxon>
        <taxon>Bacteroidota</taxon>
        <taxon>Cytophagia</taxon>
        <taxon>Cytophagales</taxon>
        <taxon>Cytophagaceae</taxon>
        <taxon>Spirosoma</taxon>
    </lineage>
</organism>
<protein>
    <recommendedName>
        <fullName evidence="2">histidine kinase</fullName>
        <ecNumber evidence="2">2.7.13.3</ecNumber>
    </recommendedName>
</protein>
<dbReference type="CDD" id="cd00130">
    <property type="entry name" value="PAS"/>
    <property type="match status" value="1"/>
</dbReference>
<dbReference type="STRING" id="662367.SAMN05216167_1015"/>
<evidence type="ECO:0000259" key="7">
    <source>
        <dbReference type="PROSITE" id="PS50109"/>
    </source>
</evidence>
<feature type="domain" description="PAC" evidence="9">
    <location>
        <begin position="346"/>
        <end position="397"/>
    </location>
</feature>
<evidence type="ECO:0000256" key="5">
    <source>
        <dbReference type="ARBA" id="ARBA00022777"/>
    </source>
</evidence>
<dbReference type="InterPro" id="IPR036097">
    <property type="entry name" value="HisK_dim/P_sf"/>
</dbReference>
<comment type="catalytic activity">
    <reaction evidence="1">
        <text>ATP + protein L-histidine = ADP + protein N-phospho-L-histidine.</text>
        <dbReference type="EC" id="2.7.13.3"/>
    </reaction>
</comment>
<dbReference type="SMART" id="SM00091">
    <property type="entry name" value="PAS"/>
    <property type="match status" value="4"/>
</dbReference>
<dbReference type="Gene3D" id="1.10.287.130">
    <property type="match status" value="1"/>
</dbReference>
<dbReference type="SMART" id="SM00388">
    <property type="entry name" value="HisKA"/>
    <property type="match status" value="1"/>
</dbReference>
<sequence>MPLNQGKALNERLDVDFALKAARLGVWELDPTTNLINWDDRCRNLFGLTADAPLPLYEQALRYIHPEDRTRVDQAVKWALDPASGGSFDVEFRTIGAADDGQRWVRFMGRGYVNEANQVYRFAGVAQDVTPLTTAEQQRQSTADLLQSIFDSSADGISILKSIRDDGGDVEDFEYQLVNRVTEQANNRTDLVGQRYSVAHSGFKQVGLFDSLKAVVDTGQTRRMEFLYSGEGLNNWYSTTAVKLNDGVVLSFQDITHDVVARQQIEASEQRFRSLIEEAPVATCLLVGRERIIDVANDVMLSYWGKDRSVIGKPHEEAIPELKGQPFERLLDDVFATGRTYESKGAPAELDINGQLGTYYFDFTYKPLRNSAGEVDAVLAMAIDVTEQVIARKKLEESKEQLEFAIDAAELGTWDLNPATNKFTANTRLKEWFGVPPEEEIPLTLATDVIADKDRQRVTDAIERALQYSSGGRYDIEYTLVHPVTKEERIVRAKGRAWFTDEHVAYRFNGTLQDITEGKRNIEAMLESEQSLRSLIESAPFPIGVYVGRDMRIQFANQTIMDVWGKGNDVVGKRYPEILPELANQEIYEQIERVYNTGIPFHAKNQRVDIVVDGKLQPFYFNYSFTPLFNAEGQVYGVMNTAGEVTDLMVAKQQVEKTEVVLRGAVELAELATWSMDIQTSTFYYSERFMDWLGFSKATKSLDEAYNPLPDEYRQSVAKAIADAVEPGSPGFYENEHPIVNRLTGQIRIIHAQAQVFYDADGRPTLLSGMAQDVTEQRQVQLSLEQQVQERTEELEATNEELAATNEELATTNEELAATNEEFEEANQLLIRSNENLERFAYIASHDLQEPLRKVQQFGDLLKNQYAAQLGDGVGYLERMQVAAGRMSNLIKDLLSFSRISTQRDTSESVPLKDIVQGVVNDLDLVIQETGAQVIIESLPKVQGDPLQLGQLFQNLLSNALKFRQPNVSPTIQVKAKILSARDLPMSVKPARAVRAYHRIRVSDNGIGFDEKYLDRIFQVFQRLHGKNVYAGTGIGLAICEKVVTNHGGAITATSKPGAGATFDVYLPAESNAN</sequence>
<evidence type="ECO:0000256" key="2">
    <source>
        <dbReference type="ARBA" id="ARBA00012438"/>
    </source>
</evidence>
<dbReference type="InterPro" id="IPR001610">
    <property type="entry name" value="PAC"/>
</dbReference>
<dbReference type="SUPFAM" id="SSF55785">
    <property type="entry name" value="PYP-like sensor domain (PAS domain)"/>
    <property type="match status" value="6"/>
</dbReference>